<gene>
    <name evidence="8" type="ORF">T440DRAFT_444937</name>
</gene>
<feature type="compositionally biased region" description="Polar residues" evidence="6">
    <location>
        <begin position="25"/>
        <end position="36"/>
    </location>
</feature>
<dbReference type="GO" id="GO:0000209">
    <property type="term" value="P:protein polyubiquitination"/>
    <property type="evidence" value="ECO:0007669"/>
    <property type="project" value="InterPro"/>
</dbReference>
<dbReference type="Gene3D" id="3.90.1750.10">
    <property type="entry name" value="Hect, E3 ligase catalytic domains"/>
    <property type="match status" value="1"/>
</dbReference>
<dbReference type="AlphaFoldDB" id="A0A6A7BEL9"/>
<evidence type="ECO:0000256" key="5">
    <source>
        <dbReference type="PROSITE-ProRule" id="PRU00104"/>
    </source>
</evidence>
<dbReference type="InterPro" id="IPR042556">
    <property type="entry name" value="AZUL_sf"/>
</dbReference>
<name>A0A6A7BEL9_9PLEO</name>
<reference evidence="8" key="1">
    <citation type="submission" date="2020-01" db="EMBL/GenBank/DDBJ databases">
        <authorList>
            <consortium name="DOE Joint Genome Institute"/>
            <person name="Haridas S."/>
            <person name="Albert R."/>
            <person name="Binder M."/>
            <person name="Bloem J."/>
            <person name="Labutti K."/>
            <person name="Salamov A."/>
            <person name="Andreopoulos B."/>
            <person name="Baker S.E."/>
            <person name="Barry K."/>
            <person name="Bills G."/>
            <person name="Bluhm B.H."/>
            <person name="Cannon C."/>
            <person name="Castanera R."/>
            <person name="Culley D.E."/>
            <person name="Daum C."/>
            <person name="Ezra D."/>
            <person name="Gonzalez J.B."/>
            <person name="Henrissat B."/>
            <person name="Kuo A."/>
            <person name="Liang C."/>
            <person name="Lipzen A."/>
            <person name="Lutzoni F."/>
            <person name="Magnuson J."/>
            <person name="Mondo S."/>
            <person name="Nolan M."/>
            <person name="Ohm R."/>
            <person name="Pangilinan J."/>
            <person name="Park H.-J."/>
            <person name="Ramirez L."/>
            <person name="Alfaro M."/>
            <person name="Sun H."/>
            <person name="Tritt A."/>
            <person name="Yoshinaga Y."/>
            <person name="Zwiers L.-H."/>
            <person name="Turgeon B.G."/>
            <person name="Goodwin S.B."/>
            <person name="Spatafora J.W."/>
            <person name="Crous P.W."/>
            <person name="Grigoriev I.V."/>
        </authorList>
    </citation>
    <scope>NUCLEOTIDE SEQUENCE</scope>
    <source>
        <strain evidence="8">IPT5</strain>
    </source>
</reference>
<keyword evidence="4 5" id="KW-0833">Ubl conjugation pathway</keyword>
<dbReference type="PROSITE" id="PS50237">
    <property type="entry name" value="HECT"/>
    <property type="match status" value="1"/>
</dbReference>
<dbReference type="Gene3D" id="6.10.130.10">
    <property type="entry name" value="Ubiquitin-protein ligase E3A, N-terminal zinc-binding domain (AZUL)"/>
    <property type="match status" value="1"/>
</dbReference>
<dbReference type="Gene3D" id="3.30.2160.10">
    <property type="entry name" value="Hect, E3 ligase catalytic domain"/>
    <property type="match status" value="1"/>
</dbReference>
<dbReference type="InterPro" id="IPR035983">
    <property type="entry name" value="Hect_E3_ubiquitin_ligase"/>
</dbReference>
<feature type="region of interest" description="Disordered" evidence="6">
    <location>
        <begin position="304"/>
        <end position="357"/>
    </location>
</feature>
<dbReference type="Gene3D" id="3.30.2410.10">
    <property type="entry name" value="Hect, E3 ligase catalytic domain"/>
    <property type="match status" value="1"/>
</dbReference>
<evidence type="ECO:0000313" key="8">
    <source>
        <dbReference type="EMBL" id="KAF2853147.1"/>
    </source>
</evidence>
<evidence type="ECO:0000256" key="4">
    <source>
        <dbReference type="ARBA" id="ARBA00022786"/>
    </source>
</evidence>
<dbReference type="EMBL" id="MU006296">
    <property type="protein sequence ID" value="KAF2853147.1"/>
    <property type="molecule type" value="Genomic_DNA"/>
</dbReference>
<feature type="region of interest" description="Disordered" evidence="6">
    <location>
        <begin position="1"/>
        <end position="36"/>
    </location>
</feature>
<dbReference type="InterPro" id="IPR032353">
    <property type="entry name" value="AZUL"/>
</dbReference>
<keyword evidence="3" id="KW-0808">Transferase</keyword>
<dbReference type="PANTHER" id="PTHR45700:SF8">
    <property type="entry name" value="HECT-TYPE E3 UBIQUITIN TRANSFERASE"/>
    <property type="match status" value="1"/>
</dbReference>
<dbReference type="SMART" id="SM00119">
    <property type="entry name" value="HECTc"/>
    <property type="match status" value="1"/>
</dbReference>
<accession>A0A6A7BEL9</accession>
<comment type="catalytic activity">
    <reaction evidence="1">
        <text>S-ubiquitinyl-[E2 ubiquitin-conjugating enzyme]-L-cysteine + [acceptor protein]-L-lysine = [E2 ubiquitin-conjugating enzyme]-L-cysteine + N(6)-ubiquitinyl-[acceptor protein]-L-lysine.</text>
        <dbReference type="EC" id="2.3.2.26"/>
    </reaction>
</comment>
<feature type="region of interest" description="Disordered" evidence="6">
    <location>
        <begin position="249"/>
        <end position="281"/>
    </location>
</feature>
<evidence type="ECO:0000256" key="1">
    <source>
        <dbReference type="ARBA" id="ARBA00000885"/>
    </source>
</evidence>
<feature type="compositionally biased region" description="Polar residues" evidence="6">
    <location>
        <begin position="309"/>
        <end position="320"/>
    </location>
</feature>
<evidence type="ECO:0000259" key="7">
    <source>
        <dbReference type="PROSITE" id="PS50237"/>
    </source>
</evidence>
<dbReference type="GO" id="GO:0061630">
    <property type="term" value="F:ubiquitin protein ligase activity"/>
    <property type="evidence" value="ECO:0007669"/>
    <property type="project" value="UniProtKB-EC"/>
</dbReference>
<feature type="active site" description="Glycyl thioester intermediate" evidence="5">
    <location>
        <position position="1188"/>
    </location>
</feature>
<proteinExistence type="predicted"/>
<dbReference type="InterPro" id="IPR044611">
    <property type="entry name" value="E3A/B/C-like"/>
</dbReference>
<evidence type="ECO:0000256" key="2">
    <source>
        <dbReference type="ARBA" id="ARBA00012485"/>
    </source>
</evidence>
<feature type="compositionally biased region" description="Polar residues" evidence="6">
    <location>
        <begin position="180"/>
        <end position="198"/>
    </location>
</feature>
<evidence type="ECO:0000256" key="6">
    <source>
        <dbReference type="SAM" id="MobiDB-lite"/>
    </source>
</evidence>
<organism evidence="8 9">
    <name type="scientific">Plenodomus tracheiphilus IPT5</name>
    <dbReference type="NCBI Taxonomy" id="1408161"/>
    <lineage>
        <taxon>Eukaryota</taxon>
        <taxon>Fungi</taxon>
        <taxon>Dikarya</taxon>
        <taxon>Ascomycota</taxon>
        <taxon>Pezizomycotina</taxon>
        <taxon>Dothideomycetes</taxon>
        <taxon>Pleosporomycetidae</taxon>
        <taxon>Pleosporales</taxon>
        <taxon>Pleosporineae</taxon>
        <taxon>Leptosphaeriaceae</taxon>
        <taxon>Plenodomus</taxon>
    </lineage>
</organism>
<dbReference type="EC" id="2.3.2.26" evidence="2"/>
<dbReference type="PANTHER" id="PTHR45700">
    <property type="entry name" value="UBIQUITIN-PROTEIN LIGASE E3C"/>
    <property type="match status" value="1"/>
</dbReference>
<dbReference type="Pfam" id="PF16558">
    <property type="entry name" value="AZUL"/>
    <property type="match status" value="1"/>
</dbReference>
<dbReference type="InterPro" id="IPR000569">
    <property type="entry name" value="HECT_dom"/>
</dbReference>
<feature type="domain" description="HECT" evidence="7">
    <location>
        <begin position="874"/>
        <end position="1220"/>
    </location>
</feature>
<feature type="region of interest" description="Disordered" evidence="6">
    <location>
        <begin position="176"/>
        <end position="199"/>
    </location>
</feature>
<dbReference type="OrthoDB" id="5981550at2759"/>
<dbReference type="Pfam" id="PF00632">
    <property type="entry name" value="HECT"/>
    <property type="match status" value="1"/>
</dbReference>
<evidence type="ECO:0000256" key="3">
    <source>
        <dbReference type="ARBA" id="ARBA00022679"/>
    </source>
</evidence>
<keyword evidence="9" id="KW-1185">Reference proteome</keyword>
<sequence length="1220" mass="136547">MSASDAGRIRPRTHVRSVSGASYAHPSTRSLHNRPSTVTDVQELHRVLDCLQLQRQSQFQQLVRQFTYQITSGCDDPDCETLTCASRNARIAGRPYRRPSLLTALALAHYLASQDDPHRTLCPHARTSPGTPSSQDDIDAGALQLHGNGDREFVVYPTTHLLAHQYRHVNSRRRLALAGSSGTHPSQTRQVFDSINDSRQLRKDKKSLGQNLYDSLGVMGSYVQKLPNPASVLTLLRVPTDTTSHVVATQREGAADDTLPRTPSNTKPGLQGTPPTNDPIVKTQTIGSSGVVRPLAQQTPKSIAHSHLEQANSSAVSSSHQIHKIPYQPPTTVSEGKAATAYNSAQPPGSPDANRLSIKKTGKKSFTLSGAITSDMGKTKPPTKALNLVEPLKSVDRATPALPVFPTLDCDLLDELKEHVHKHRKYQSVEFNFAVDYDNNRHYRPTTPFVNRSLFYTLSDPDTLLKSFRVANRDFGDSPLPHLDSKRLIHSFRDWNRHNGALIFDSLWSAVEAIFTPPTELDNRESPRVQSLRESPCAETLSESLSSNSAKAATAPRYLAAHEAAHIVIICIHALTSLVPLGCPHVWSQVRKLRSWGIIVPHASPNTDTFEHSLMDIIDELEYEPALRLVDRLLRAIGARICFEHVSGHLHQEDTVNDTSTPASSRDSVVEIVVQHLIVLERAALSSKRKVGASPATSEDPGWTVTATFLEWLRTIMLKKWDGKPQIPKWGSVGVAVQLYDKLYSHREVLNLQSEMFEMPFLNERIDSVNEPSKFLEWVPTLNQLHIFQYPSLFSTHQLVTYFRTINFTTMFAQYEHTVRTQNVQTSLDIFLLGSFSSVLTSQMKTTLCEQLFLTVSRETALEDTLDLLWGQENRMLLKPLKVKIGTEDTGDYGTDLGGVTNEYFSLVLGEAFKQDNGMFTIDPQTRMTWFQPDTLEAPWKFEMIGLLFSLAVYNGITLPVTFPLAFYHMMLHPISAAEDLVGTSILDLIKDGWPELANSFDELLKWSDGDVGDIIMRDCVFSYEVFGQKINHNMDYPFNHRPADSVPAPVTNANRERFVRDYIWFLTYASIEPQLLAFRKGFMTCLQPKSVQYFTPTFLRNLIEGSHHISVPSLRRIAIYEDGYTATCATIRAFWTVVESYTQDDARRLLEFVTASDRIPVTGYDNIVFKIYKVGGQPEALPSSSTCFGSLYLPDYGAEEVLRAKLGIAIQNSRGFGVL</sequence>
<dbReference type="Proteomes" id="UP000799423">
    <property type="component" value="Unassembled WGS sequence"/>
</dbReference>
<dbReference type="SUPFAM" id="SSF56204">
    <property type="entry name" value="Hect, E3 ligase catalytic domain"/>
    <property type="match status" value="1"/>
</dbReference>
<dbReference type="FunFam" id="3.30.2410.10:FF:000003">
    <property type="entry name" value="probable E3 ubiquitin-protein ligase HERC4 isoform X1"/>
    <property type="match status" value="1"/>
</dbReference>
<evidence type="ECO:0000313" key="9">
    <source>
        <dbReference type="Proteomes" id="UP000799423"/>
    </source>
</evidence>
<protein>
    <recommendedName>
        <fullName evidence="2">HECT-type E3 ubiquitin transferase</fullName>
        <ecNumber evidence="2">2.3.2.26</ecNumber>
    </recommendedName>
</protein>